<organism evidence="1 2">
    <name type="scientific">Portunus trituberculatus</name>
    <name type="common">Swimming crab</name>
    <name type="synonym">Neptunus trituberculatus</name>
    <dbReference type="NCBI Taxonomy" id="210409"/>
    <lineage>
        <taxon>Eukaryota</taxon>
        <taxon>Metazoa</taxon>
        <taxon>Ecdysozoa</taxon>
        <taxon>Arthropoda</taxon>
        <taxon>Crustacea</taxon>
        <taxon>Multicrustacea</taxon>
        <taxon>Malacostraca</taxon>
        <taxon>Eumalacostraca</taxon>
        <taxon>Eucarida</taxon>
        <taxon>Decapoda</taxon>
        <taxon>Pleocyemata</taxon>
        <taxon>Brachyura</taxon>
        <taxon>Eubrachyura</taxon>
        <taxon>Portunoidea</taxon>
        <taxon>Portunidae</taxon>
        <taxon>Portuninae</taxon>
        <taxon>Portunus</taxon>
    </lineage>
</organism>
<dbReference type="AlphaFoldDB" id="A0A5B7D092"/>
<proteinExistence type="predicted"/>
<accession>A0A5B7D092</accession>
<dbReference type="EMBL" id="VSRR010000315">
    <property type="protein sequence ID" value="MPC13906.1"/>
    <property type="molecule type" value="Genomic_DNA"/>
</dbReference>
<reference evidence="1 2" key="1">
    <citation type="submission" date="2019-05" db="EMBL/GenBank/DDBJ databases">
        <title>Another draft genome of Portunus trituberculatus and its Hox gene families provides insights of decapod evolution.</title>
        <authorList>
            <person name="Jeong J.-H."/>
            <person name="Song I."/>
            <person name="Kim S."/>
            <person name="Choi T."/>
            <person name="Kim D."/>
            <person name="Ryu S."/>
            <person name="Kim W."/>
        </authorList>
    </citation>
    <scope>NUCLEOTIDE SEQUENCE [LARGE SCALE GENOMIC DNA]</scope>
    <source>
        <tissue evidence="1">Muscle</tissue>
    </source>
</reference>
<evidence type="ECO:0000313" key="1">
    <source>
        <dbReference type="EMBL" id="MPC13906.1"/>
    </source>
</evidence>
<protein>
    <submittedName>
        <fullName evidence="1">Uncharacterized protein</fullName>
    </submittedName>
</protein>
<comment type="caution">
    <text evidence="1">The sequence shown here is derived from an EMBL/GenBank/DDBJ whole genome shotgun (WGS) entry which is preliminary data.</text>
</comment>
<keyword evidence="2" id="KW-1185">Reference proteome</keyword>
<sequence length="108" mass="11435">MKATTPSLSQQDTHSTGTFSTILTHTCTPATQSSKSKFEVTSLRCASEVGSRLSPAPEMSCSVFSVSSMLSSPCAHALVHFTSKFLQKRATRTNGLLGIITLSVLLLG</sequence>
<evidence type="ECO:0000313" key="2">
    <source>
        <dbReference type="Proteomes" id="UP000324222"/>
    </source>
</evidence>
<gene>
    <name evidence="1" type="ORF">E2C01_006654</name>
</gene>
<dbReference type="Proteomes" id="UP000324222">
    <property type="component" value="Unassembled WGS sequence"/>
</dbReference>
<name>A0A5B7D092_PORTR</name>